<evidence type="ECO:0000259" key="12">
    <source>
        <dbReference type="Pfam" id="PF08546"/>
    </source>
</evidence>
<feature type="domain" description="Ketopantoate reductase C-terminal" evidence="12">
    <location>
        <begin position="182"/>
        <end position="302"/>
    </location>
</feature>
<evidence type="ECO:0000259" key="11">
    <source>
        <dbReference type="Pfam" id="PF02558"/>
    </source>
</evidence>
<dbReference type="InterPro" id="IPR013752">
    <property type="entry name" value="KPA_reductase"/>
</dbReference>
<dbReference type="AlphaFoldDB" id="A0AAQ3LGA3"/>
<organism evidence="13 14">
    <name type="scientific">Rubellicoccus peritrichatus</name>
    <dbReference type="NCBI Taxonomy" id="3080537"/>
    <lineage>
        <taxon>Bacteria</taxon>
        <taxon>Pseudomonadati</taxon>
        <taxon>Verrucomicrobiota</taxon>
        <taxon>Opitutia</taxon>
        <taxon>Puniceicoccales</taxon>
        <taxon>Cerasicoccaceae</taxon>
        <taxon>Rubellicoccus</taxon>
    </lineage>
</organism>
<evidence type="ECO:0000256" key="9">
    <source>
        <dbReference type="ARBA" id="ARBA00048793"/>
    </source>
</evidence>
<accession>A0AAQ3LGA3</accession>
<dbReference type="InterPro" id="IPR036291">
    <property type="entry name" value="NAD(P)-bd_dom_sf"/>
</dbReference>
<dbReference type="InterPro" id="IPR013332">
    <property type="entry name" value="KPR_N"/>
</dbReference>
<comment type="similarity">
    <text evidence="3 10">Belongs to the ketopantoate reductase family.</text>
</comment>
<evidence type="ECO:0000256" key="7">
    <source>
        <dbReference type="ARBA" id="ARBA00023002"/>
    </source>
</evidence>
<gene>
    <name evidence="13" type="ORF">RZN69_09530</name>
</gene>
<dbReference type="GO" id="GO:0008677">
    <property type="term" value="F:2-dehydropantoate 2-reductase activity"/>
    <property type="evidence" value="ECO:0007669"/>
    <property type="project" value="UniProtKB-EC"/>
</dbReference>
<comment type="function">
    <text evidence="1 10">Catalyzes the NADPH-dependent reduction of ketopantoate into pantoic acid.</text>
</comment>
<dbReference type="FunFam" id="1.10.1040.10:FF:000017">
    <property type="entry name" value="2-dehydropantoate 2-reductase"/>
    <property type="match status" value="1"/>
</dbReference>
<dbReference type="PANTHER" id="PTHR21708:SF26">
    <property type="entry name" value="2-DEHYDROPANTOATE 2-REDUCTASE"/>
    <property type="match status" value="1"/>
</dbReference>
<dbReference type="InterPro" id="IPR008927">
    <property type="entry name" value="6-PGluconate_DH-like_C_sf"/>
</dbReference>
<evidence type="ECO:0000256" key="6">
    <source>
        <dbReference type="ARBA" id="ARBA00022857"/>
    </source>
</evidence>
<dbReference type="InterPro" id="IPR003710">
    <property type="entry name" value="ApbA"/>
</dbReference>
<dbReference type="Pfam" id="PF08546">
    <property type="entry name" value="ApbA_C"/>
    <property type="match status" value="1"/>
</dbReference>
<keyword evidence="6 10" id="KW-0521">NADP</keyword>
<dbReference type="NCBIfam" id="TIGR00745">
    <property type="entry name" value="apbA_panE"/>
    <property type="match status" value="1"/>
</dbReference>
<dbReference type="EMBL" id="CP136920">
    <property type="protein sequence ID" value="WOO43330.1"/>
    <property type="molecule type" value="Genomic_DNA"/>
</dbReference>
<keyword evidence="7 10" id="KW-0560">Oxidoreductase</keyword>
<evidence type="ECO:0000256" key="4">
    <source>
        <dbReference type="ARBA" id="ARBA00013014"/>
    </source>
</evidence>
<evidence type="ECO:0000256" key="5">
    <source>
        <dbReference type="ARBA" id="ARBA00019465"/>
    </source>
</evidence>
<evidence type="ECO:0000256" key="2">
    <source>
        <dbReference type="ARBA" id="ARBA00004994"/>
    </source>
</evidence>
<protein>
    <recommendedName>
        <fullName evidence="5 10">2-dehydropantoate 2-reductase</fullName>
        <ecNumber evidence="4 10">1.1.1.169</ecNumber>
    </recommendedName>
    <alternativeName>
        <fullName evidence="8 10">Ketopantoate reductase</fullName>
    </alternativeName>
</protein>
<reference evidence="13 14" key="1">
    <citation type="submission" date="2023-10" db="EMBL/GenBank/DDBJ databases">
        <title>Rubellicoccus peritrichatus gen. nov., sp. nov., isolated from an algae of coral reef tank.</title>
        <authorList>
            <person name="Luo J."/>
        </authorList>
    </citation>
    <scope>NUCLEOTIDE SEQUENCE [LARGE SCALE GENOMIC DNA]</scope>
    <source>
        <strain evidence="13 14">CR14</strain>
    </source>
</reference>
<sequence>MNKPLRVAVIGAGAIGGYYGCMLARAGHDVHFVARSDLEYVREHGYEIRSTNETFQIKPAQVYSNPHKIGVVDLVIVALKATANSHYKELITPLVETKTLVLIMQNGMGNVETMAEHIPAVQILGGLCFVCINRVSPGVIENYLSGRVYIGEFMGSYRQRTIDLVTTFEEAGIECYFSKSLDATLWKKLCWNIPFNGLTIAAGGVTTQEIINDDSFRKLARLLMEEVRAAATAYGHSITDDFLEQQFTVTEGMADYKPSSLIDYLAGRDVEIEAIFGEPLRRGTEKGINMPHLESLYLLLKGLVASRQQA</sequence>
<evidence type="ECO:0000256" key="1">
    <source>
        <dbReference type="ARBA" id="ARBA00002919"/>
    </source>
</evidence>
<keyword evidence="14" id="KW-1185">Reference proteome</keyword>
<dbReference type="SUPFAM" id="SSF51735">
    <property type="entry name" value="NAD(P)-binding Rossmann-fold domains"/>
    <property type="match status" value="1"/>
</dbReference>
<comment type="pathway">
    <text evidence="2 10">Cofactor biosynthesis; (R)-pantothenate biosynthesis; (R)-pantoate from 3-methyl-2-oxobutanoate: step 2/2.</text>
</comment>
<proteinExistence type="inferred from homology"/>
<dbReference type="PANTHER" id="PTHR21708">
    <property type="entry name" value="PROBABLE 2-DEHYDROPANTOATE 2-REDUCTASE"/>
    <property type="match status" value="1"/>
</dbReference>
<dbReference type="Gene3D" id="1.10.1040.10">
    <property type="entry name" value="N-(1-d-carboxylethyl)-l-norvaline Dehydrogenase, domain 2"/>
    <property type="match status" value="1"/>
</dbReference>
<dbReference type="Gene3D" id="3.40.50.720">
    <property type="entry name" value="NAD(P)-binding Rossmann-like Domain"/>
    <property type="match status" value="1"/>
</dbReference>
<evidence type="ECO:0000256" key="10">
    <source>
        <dbReference type="RuleBase" id="RU362068"/>
    </source>
</evidence>
<dbReference type="GO" id="GO:0005737">
    <property type="term" value="C:cytoplasm"/>
    <property type="evidence" value="ECO:0007669"/>
    <property type="project" value="TreeGrafter"/>
</dbReference>
<evidence type="ECO:0000313" key="14">
    <source>
        <dbReference type="Proteomes" id="UP001304300"/>
    </source>
</evidence>
<dbReference type="RefSeq" id="WP_317835878.1">
    <property type="nucleotide sequence ID" value="NZ_CP136920.1"/>
</dbReference>
<evidence type="ECO:0000256" key="8">
    <source>
        <dbReference type="ARBA" id="ARBA00032024"/>
    </source>
</evidence>
<dbReference type="Proteomes" id="UP001304300">
    <property type="component" value="Chromosome"/>
</dbReference>
<dbReference type="SUPFAM" id="SSF48179">
    <property type="entry name" value="6-phosphogluconate dehydrogenase C-terminal domain-like"/>
    <property type="match status" value="1"/>
</dbReference>
<dbReference type="EC" id="1.1.1.169" evidence="4 10"/>
<evidence type="ECO:0000313" key="13">
    <source>
        <dbReference type="EMBL" id="WOO43330.1"/>
    </source>
</evidence>
<dbReference type="InterPro" id="IPR013328">
    <property type="entry name" value="6PGD_dom2"/>
</dbReference>
<dbReference type="InterPro" id="IPR051402">
    <property type="entry name" value="KPR-Related"/>
</dbReference>
<keyword evidence="10" id="KW-0566">Pantothenate biosynthesis</keyword>
<dbReference type="Pfam" id="PF02558">
    <property type="entry name" value="ApbA"/>
    <property type="match status" value="1"/>
</dbReference>
<dbReference type="FunFam" id="3.40.50.720:FF:000307">
    <property type="entry name" value="2-dehydropantoate 2-reductase"/>
    <property type="match status" value="1"/>
</dbReference>
<name>A0AAQ3LGA3_9BACT</name>
<feature type="domain" description="Ketopantoate reductase N-terminal" evidence="11">
    <location>
        <begin position="7"/>
        <end position="153"/>
    </location>
</feature>
<evidence type="ECO:0000256" key="3">
    <source>
        <dbReference type="ARBA" id="ARBA00007870"/>
    </source>
</evidence>
<comment type="catalytic activity">
    <reaction evidence="9 10">
        <text>(R)-pantoate + NADP(+) = 2-dehydropantoate + NADPH + H(+)</text>
        <dbReference type="Rhea" id="RHEA:16233"/>
        <dbReference type="ChEBI" id="CHEBI:11561"/>
        <dbReference type="ChEBI" id="CHEBI:15378"/>
        <dbReference type="ChEBI" id="CHEBI:15980"/>
        <dbReference type="ChEBI" id="CHEBI:57783"/>
        <dbReference type="ChEBI" id="CHEBI:58349"/>
        <dbReference type="EC" id="1.1.1.169"/>
    </reaction>
</comment>
<dbReference type="KEGG" id="puo:RZN69_09530"/>
<dbReference type="GO" id="GO:0015940">
    <property type="term" value="P:pantothenate biosynthetic process"/>
    <property type="evidence" value="ECO:0007669"/>
    <property type="project" value="UniProtKB-KW"/>
</dbReference>